<dbReference type="GO" id="GO:0008863">
    <property type="term" value="F:formate dehydrogenase (NAD+) activity"/>
    <property type="evidence" value="ECO:0007669"/>
    <property type="project" value="UniProtKB-UniRule"/>
</dbReference>
<dbReference type="PANTHER" id="PTHR42938">
    <property type="entry name" value="FORMATE DEHYDROGENASE 1"/>
    <property type="match status" value="1"/>
</dbReference>
<dbReference type="EC" id="1.17.1.9" evidence="2 5"/>
<evidence type="ECO:0000256" key="2">
    <source>
        <dbReference type="ARBA" id="ARBA00013128"/>
    </source>
</evidence>
<dbReference type="InterPro" id="IPR006140">
    <property type="entry name" value="D-isomer_DH_NAD-bd"/>
</dbReference>
<feature type="binding site" evidence="5">
    <location>
        <position position="309"/>
    </location>
    <ligand>
        <name>NAD(+)</name>
        <dbReference type="ChEBI" id="CHEBI:57540"/>
    </ligand>
</feature>
<dbReference type="FunFam" id="3.40.50.720:FF:000057">
    <property type="entry name" value="Formate dehydrogenase"/>
    <property type="match status" value="1"/>
</dbReference>
<dbReference type="KEGG" id="mpad:KEF85_09865"/>
<dbReference type="NCBIfam" id="NF005750">
    <property type="entry name" value="PRK07574.1"/>
    <property type="match status" value="1"/>
</dbReference>
<dbReference type="GO" id="GO:0005737">
    <property type="term" value="C:cytoplasm"/>
    <property type="evidence" value="ECO:0007669"/>
    <property type="project" value="UniProtKB-SubCell"/>
</dbReference>
<dbReference type="Pfam" id="PF00389">
    <property type="entry name" value="2-Hacid_dh"/>
    <property type="match status" value="1"/>
</dbReference>
<dbReference type="InterPro" id="IPR029752">
    <property type="entry name" value="D-isomer_DH_CS1"/>
</dbReference>
<name>A0A975MKR8_9GAMM</name>
<feature type="binding site" evidence="5">
    <location>
        <position position="147"/>
    </location>
    <ligand>
        <name>substrate</name>
    </ligand>
</feature>
<dbReference type="GO" id="GO:0016616">
    <property type="term" value="F:oxidoreductase activity, acting on the CH-OH group of donors, NAD or NADP as acceptor"/>
    <property type="evidence" value="ECO:0007669"/>
    <property type="project" value="InterPro"/>
</dbReference>
<dbReference type="SUPFAM" id="SSF52283">
    <property type="entry name" value="Formate/glycerate dehydrogenase catalytic domain-like"/>
    <property type="match status" value="1"/>
</dbReference>
<feature type="binding site" evidence="5">
    <location>
        <position position="148"/>
    </location>
    <ligand>
        <name>NAD(+)</name>
        <dbReference type="ChEBI" id="CHEBI:57540"/>
    </ligand>
</feature>
<dbReference type="AlphaFoldDB" id="A0A975MKR8"/>
<dbReference type="Gene3D" id="3.40.50.720">
    <property type="entry name" value="NAD(P)-binding Rossmann-like Domain"/>
    <property type="match status" value="2"/>
</dbReference>
<dbReference type="InterPro" id="IPR036291">
    <property type="entry name" value="NAD(P)-bd_dom_sf"/>
</dbReference>
<comment type="subunit">
    <text evidence="5">Homodimer.</text>
</comment>
<feature type="binding site" evidence="5">
    <location>
        <begin position="333"/>
        <end position="336"/>
    </location>
    <ligand>
        <name>NAD(+)</name>
        <dbReference type="ChEBI" id="CHEBI:57540"/>
    </ligand>
</feature>
<dbReference type="CDD" id="cd05302">
    <property type="entry name" value="FDH"/>
    <property type="match status" value="1"/>
</dbReference>
<sequence length="399" mass="43497">MAKIVCVLYDDPIDGYPTTYARDSVPEIKVYPDGQTAPTPKAIDFTPGELLGSISGELGLRNYLESLGHTLVVTSDKDGENSRLDQELHDAEIVISQPFWPAYLTAERIAKAPNLKLALTAGIGSDHVDLQAAINRNITVAEITYCNSISVAEHVVMMILGLVRNYIPSYQWVVKGGWNIADCVAGSYDLEGLAVGTVAAGRIGLAVLRRLKPFDVKLHYTDRHRLAESVEQELNLTWHETVESLVKVCDVVTLNCPLHPETEHMINDALLAKMKRGAYIINTARGKLCDTDAIVRALESGQLAGYAGDVWFPQPAPQDHPWRTMPHHGMTPHISGTSLSAQARYAAGVREVLECWFEGRPLRNEYLVVDGGKLAGVGAHSYSAGNATGGSEEAAKFKK</sequence>
<evidence type="ECO:0000256" key="5">
    <source>
        <dbReference type="HAMAP-Rule" id="MF_03210"/>
    </source>
</evidence>
<evidence type="ECO:0000313" key="8">
    <source>
        <dbReference type="EMBL" id="QWF69683.1"/>
    </source>
</evidence>
<feature type="site" description="Important for catalytic activity" evidence="5">
    <location>
        <position position="333"/>
    </location>
</feature>
<gene>
    <name evidence="8" type="ORF">KEF85_09865</name>
</gene>
<feature type="site" description="Important for catalytic activity" evidence="5">
    <location>
        <position position="285"/>
    </location>
</feature>
<dbReference type="Pfam" id="PF02826">
    <property type="entry name" value="2-Hacid_dh_C"/>
    <property type="match status" value="1"/>
</dbReference>
<dbReference type="PANTHER" id="PTHR42938:SF9">
    <property type="entry name" value="FORMATE DEHYDROGENASE 1"/>
    <property type="match status" value="1"/>
</dbReference>
<dbReference type="HAMAP" id="MF_03210">
    <property type="entry name" value="Formate_dehydrogenase"/>
    <property type="match status" value="1"/>
</dbReference>
<feature type="binding site" evidence="5">
    <location>
        <begin position="202"/>
        <end position="203"/>
    </location>
    <ligand>
        <name>NAD(+)</name>
        <dbReference type="ChEBI" id="CHEBI:57540"/>
    </ligand>
</feature>
<evidence type="ECO:0000259" key="6">
    <source>
        <dbReference type="Pfam" id="PF00389"/>
    </source>
</evidence>
<protein>
    <recommendedName>
        <fullName evidence="2 5">Formate dehydrogenase</fullName>
        <shortName evidence="5">FDH</shortName>
        <ecNumber evidence="2 5">1.17.1.9</ecNumber>
    </recommendedName>
    <alternativeName>
        <fullName evidence="5">NAD-dependent formate dehydrogenase</fullName>
    </alternativeName>
</protein>
<dbReference type="PROSITE" id="PS00671">
    <property type="entry name" value="D_2_HYDROXYACID_DH_3"/>
    <property type="match status" value="1"/>
</dbReference>
<evidence type="ECO:0000256" key="1">
    <source>
        <dbReference type="ARBA" id="ARBA00000455"/>
    </source>
</evidence>
<keyword evidence="4 5" id="KW-0520">NAD</keyword>
<evidence type="ECO:0000256" key="3">
    <source>
        <dbReference type="ARBA" id="ARBA00023002"/>
    </source>
</evidence>
<dbReference type="InterPro" id="IPR033689">
    <property type="entry name" value="FDH_NAD-dep"/>
</dbReference>
<feature type="domain" description="D-isomer specific 2-hydroxyacid dehydrogenase catalytic" evidence="6">
    <location>
        <begin position="65"/>
        <end position="365"/>
    </location>
</feature>
<dbReference type="PROSITE" id="PS00065">
    <property type="entry name" value="D_2_HYDROXYACID_DH_1"/>
    <property type="match status" value="1"/>
</dbReference>
<evidence type="ECO:0000313" key="9">
    <source>
        <dbReference type="Proteomes" id="UP000676649"/>
    </source>
</evidence>
<reference evidence="8" key="1">
    <citation type="submission" date="2021-04" db="EMBL/GenBank/DDBJ databases">
        <title>Draft genome sequence data of methanotrophic Methylovulum sp. strain S1L and Methylomonas sp. strain S2AM isolated from boreal lake water columns.</title>
        <authorList>
            <person name="Rissanen A.J."/>
            <person name="Mangayil R."/>
            <person name="Svenning M.M."/>
            <person name="Khanongnuch R."/>
        </authorList>
    </citation>
    <scope>NUCLEOTIDE SEQUENCE</scope>
    <source>
        <strain evidence="8">S2AM</strain>
    </source>
</reference>
<organism evidence="8 9">
    <name type="scientific">Methylomonas paludis</name>
    <dbReference type="NCBI Taxonomy" id="1173101"/>
    <lineage>
        <taxon>Bacteria</taxon>
        <taxon>Pseudomonadati</taxon>
        <taxon>Pseudomonadota</taxon>
        <taxon>Gammaproteobacteria</taxon>
        <taxon>Methylococcales</taxon>
        <taxon>Methylococcaceae</taxon>
        <taxon>Methylomonas</taxon>
    </lineage>
</organism>
<keyword evidence="9" id="KW-1185">Reference proteome</keyword>
<comment type="subcellular location">
    <subcellularLocation>
        <location evidence="5">Cytoplasm</location>
    </subcellularLocation>
</comment>
<feature type="binding site" evidence="5">
    <location>
        <position position="283"/>
    </location>
    <ligand>
        <name>NAD(+)</name>
        <dbReference type="ChEBI" id="CHEBI:57540"/>
    </ligand>
</feature>
<keyword evidence="3 5" id="KW-0560">Oxidoreductase</keyword>
<dbReference type="SUPFAM" id="SSF51735">
    <property type="entry name" value="NAD(P)-binding Rossmann-fold domains"/>
    <property type="match status" value="1"/>
</dbReference>
<dbReference type="InterPro" id="IPR006139">
    <property type="entry name" value="D-isomer_2_OHA_DH_cat_dom"/>
</dbReference>
<proteinExistence type="inferred from homology"/>
<comment type="similarity">
    <text evidence="5">Belongs to the D-isomer specific 2-hydroxyacid dehydrogenase family. FDH subfamily.</text>
</comment>
<feature type="binding site" evidence="5">
    <location>
        <position position="222"/>
    </location>
    <ligand>
        <name>NAD(+)</name>
        <dbReference type="ChEBI" id="CHEBI:57540"/>
    </ligand>
</feature>
<feature type="domain" description="D-isomer specific 2-hydroxyacid dehydrogenase NAD-binding" evidence="7">
    <location>
        <begin position="156"/>
        <end position="335"/>
    </location>
</feature>
<feature type="binding site" evidence="5">
    <location>
        <position position="381"/>
    </location>
    <ligand>
        <name>NAD(+)</name>
        <dbReference type="ChEBI" id="CHEBI:57540"/>
    </ligand>
</feature>
<comment type="catalytic activity">
    <reaction evidence="1 5">
        <text>formate + NAD(+) = CO2 + NADH</text>
        <dbReference type="Rhea" id="RHEA:15985"/>
        <dbReference type="ChEBI" id="CHEBI:15740"/>
        <dbReference type="ChEBI" id="CHEBI:16526"/>
        <dbReference type="ChEBI" id="CHEBI:57540"/>
        <dbReference type="ChEBI" id="CHEBI:57945"/>
        <dbReference type="EC" id="1.17.1.9"/>
    </reaction>
</comment>
<dbReference type="GO" id="GO:0051287">
    <property type="term" value="F:NAD binding"/>
    <property type="evidence" value="ECO:0007669"/>
    <property type="project" value="InterPro"/>
</dbReference>
<keyword evidence="5" id="KW-0963">Cytoplasm</keyword>
<dbReference type="Proteomes" id="UP000676649">
    <property type="component" value="Chromosome"/>
</dbReference>
<accession>A0A975MKR8</accession>
<evidence type="ECO:0000259" key="7">
    <source>
        <dbReference type="Pfam" id="PF02826"/>
    </source>
</evidence>
<dbReference type="GO" id="GO:0042183">
    <property type="term" value="P:formate catabolic process"/>
    <property type="evidence" value="ECO:0007669"/>
    <property type="project" value="UniProtKB-UniRule"/>
</dbReference>
<feature type="binding site" evidence="5">
    <location>
        <position position="123"/>
    </location>
    <ligand>
        <name>substrate</name>
    </ligand>
</feature>
<dbReference type="RefSeq" id="WP_215580035.1">
    <property type="nucleotide sequence ID" value="NZ_CP073754.1"/>
</dbReference>
<dbReference type="EMBL" id="CP073754">
    <property type="protein sequence ID" value="QWF69683.1"/>
    <property type="molecule type" value="Genomic_DNA"/>
</dbReference>
<comment type="function">
    <text evidence="5">Catalyzes the NAD(+)-dependent oxidation of formate to carbon dioxide. Formate oxidation is the final step in the methanol oxidation pathway in methylotrophic microorganisms. Has a role in the detoxification of exogenous formate in non-methylotrophic organisms.</text>
</comment>
<dbReference type="PROSITE" id="PS00670">
    <property type="entry name" value="D_2_HYDROXYACID_DH_2"/>
    <property type="match status" value="1"/>
</dbReference>
<evidence type="ECO:0000256" key="4">
    <source>
        <dbReference type="ARBA" id="ARBA00023027"/>
    </source>
</evidence>
<feature type="binding site" evidence="5">
    <location>
        <begin position="257"/>
        <end position="261"/>
    </location>
    <ligand>
        <name>NAD(+)</name>
        <dbReference type="ChEBI" id="CHEBI:57540"/>
    </ligand>
</feature>
<dbReference type="InterPro" id="IPR029753">
    <property type="entry name" value="D-isomer_DH_CS"/>
</dbReference>